<organism evidence="4 5">
    <name type="scientific">Candidatus Brevundimonas colombiensis</name>
    <dbReference type="NCBI Taxonomy" id="3121376"/>
    <lineage>
        <taxon>Bacteria</taxon>
        <taxon>Pseudomonadati</taxon>
        <taxon>Pseudomonadota</taxon>
        <taxon>Alphaproteobacteria</taxon>
        <taxon>Caulobacterales</taxon>
        <taxon>Caulobacteraceae</taxon>
        <taxon>Brevundimonas</taxon>
    </lineage>
</organism>
<dbReference type="SUPFAM" id="SSF56300">
    <property type="entry name" value="Metallo-dependent phosphatases"/>
    <property type="match status" value="1"/>
</dbReference>
<evidence type="ECO:0000313" key="4">
    <source>
        <dbReference type="EMBL" id="WEK40079.1"/>
    </source>
</evidence>
<proteinExistence type="predicted"/>
<protein>
    <submittedName>
        <fullName evidence="4">Alkaline phosphatase D family protein</fullName>
    </submittedName>
</protein>
<dbReference type="InterPro" id="IPR006311">
    <property type="entry name" value="TAT_signal"/>
</dbReference>
<dbReference type="PANTHER" id="PTHR43606:SF2">
    <property type="entry name" value="ALKALINE PHOSPHATASE FAMILY PROTEIN (AFU_ORTHOLOGUE AFUA_5G03860)"/>
    <property type="match status" value="1"/>
</dbReference>
<evidence type="ECO:0000259" key="3">
    <source>
        <dbReference type="Pfam" id="PF16655"/>
    </source>
</evidence>
<dbReference type="AlphaFoldDB" id="A0AAJ5X143"/>
<evidence type="ECO:0000256" key="1">
    <source>
        <dbReference type="SAM" id="SignalP"/>
    </source>
</evidence>
<dbReference type="InterPro" id="IPR038607">
    <property type="entry name" value="PhoD-like_sf"/>
</dbReference>
<gene>
    <name evidence="4" type="ORF">P0Y50_00300</name>
</gene>
<dbReference type="InterPro" id="IPR029052">
    <property type="entry name" value="Metallo-depent_PP-like"/>
</dbReference>
<feature type="domain" description="PhoD-like phosphatase metallophosphatase" evidence="2">
    <location>
        <begin position="142"/>
        <end position="531"/>
    </location>
</feature>
<dbReference type="Pfam" id="PF09423">
    <property type="entry name" value="PhoD"/>
    <property type="match status" value="1"/>
</dbReference>
<name>A0AAJ5X143_9CAUL</name>
<dbReference type="InterPro" id="IPR052900">
    <property type="entry name" value="Phospholipid_Metab_Enz"/>
</dbReference>
<evidence type="ECO:0000313" key="5">
    <source>
        <dbReference type="Proteomes" id="UP001213664"/>
    </source>
</evidence>
<dbReference type="EMBL" id="CP119326">
    <property type="protein sequence ID" value="WEK40079.1"/>
    <property type="molecule type" value="Genomic_DNA"/>
</dbReference>
<dbReference type="Proteomes" id="UP001213664">
    <property type="component" value="Chromosome"/>
</dbReference>
<dbReference type="Gene3D" id="2.60.40.380">
    <property type="entry name" value="Purple acid phosphatase-like, N-terminal"/>
    <property type="match status" value="1"/>
</dbReference>
<accession>A0AAJ5X143</accession>
<reference evidence="4" key="1">
    <citation type="submission" date="2023-03" db="EMBL/GenBank/DDBJ databases">
        <title>Andean soil-derived lignocellulolytic bacterial consortium as a source of novel taxa and putative plastic-active enzymes.</title>
        <authorList>
            <person name="Diaz-Garcia L."/>
            <person name="Chuvochina M."/>
            <person name="Feuerriegel G."/>
            <person name="Bunk B."/>
            <person name="Sproer C."/>
            <person name="Streit W.R."/>
            <person name="Rodriguez L.M."/>
            <person name="Overmann J."/>
            <person name="Jimenez D.J."/>
        </authorList>
    </citation>
    <scope>NUCLEOTIDE SEQUENCE</scope>
    <source>
        <strain evidence="4">MAG 833</strain>
    </source>
</reference>
<dbReference type="InterPro" id="IPR032093">
    <property type="entry name" value="PhoD_N"/>
</dbReference>
<keyword evidence="1" id="KW-0732">Signal</keyword>
<feature type="signal peptide" evidence="1">
    <location>
        <begin position="1"/>
        <end position="23"/>
    </location>
</feature>
<dbReference type="CDD" id="cd07389">
    <property type="entry name" value="MPP_PhoD"/>
    <property type="match status" value="1"/>
</dbReference>
<evidence type="ECO:0000259" key="2">
    <source>
        <dbReference type="Pfam" id="PF09423"/>
    </source>
</evidence>
<dbReference type="PROSITE" id="PS51318">
    <property type="entry name" value="TAT"/>
    <property type="match status" value="1"/>
</dbReference>
<feature type="chain" id="PRO_5042612633" evidence="1">
    <location>
        <begin position="24"/>
        <end position="563"/>
    </location>
</feature>
<dbReference type="InterPro" id="IPR018946">
    <property type="entry name" value="PhoD-like_MPP"/>
</dbReference>
<sequence length="563" mass="61829">MTQITGPSRRGLLSLLGSGAALAAPTAVMAGGQGGDLDPAAFTHGVACGDPTQDGLVIWTRAVGQGATARLSWQVAEDADFTRVIQSGATQAAQARDHTVKVDVGGLRAGRDYFYRFHSADAVSPVGRGRTLPQGGVERARLAVVSCSHYGFGYFNAYRAIAELEQPVDAVVHLGDYIYEYGVDGYGGPESKALGREHDPAHEIVTLDDYRRRFAQYRADPDLQAAHARAAFITVWDDHETANNSWMGGSSAHDEATEGPWDRRRDAAIQAYFEWLPMRDPPFGRPAYVLNRVYDFGDLLSLIAIETRLTGRTRAPSASRDMIFDAEGRPDAARFEAEVLNRPERSMMGATQEAWLEQALTASVARGCAWQMLANQVIMARMRAPDFMAVMPPDMLEQAMAQPGARRWLESTKLGLPINLDAWDGYPAARLRLYDAVKRSGAHLAVLSGDSHMFWGNRLHDPRDESVVGVEFGAGSITSPGGYETISPDPRIYEIAERALVAKNADVRFAHVRDHGFLIVEATKTMLTCDYHQMADIKARDSRWRRFAHVIVDRSGGFTLSET</sequence>
<dbReference type="PANTHER" id="PTHR43606">
    <property type="entry name" value="PHOSPHATASE, PUTATIVE (AFU_ORTHOLOGUE AFUA_6G08710)-RELATED"/>
    <property type="match status" value="1"/>
</dbReference>
<dbReference type="Gene3D" id="3.60.21.70">
    <property type="entry name" value="PhoD-like phosphatase"/>
    <property type="match status" value="1"/>
</dbReference>
<feature type="domain" description="Phospholipase D N-terminal" evidence="3">
    <location>
        <begin position="44"/>
        <end position="131"/>
    </location>
</feature>
<dbReference type="Pfam" id="PF16655">
    <property type="entry name" value="PhoD_N"/>
    <property type="match status" value="1"/>
</dbReference>